<organism evidence="2 3">
    <name type="scientific">Euplotes crassus</name>
    <dbReference type="NCBI Taxonomy" id="5936"/>
    <lineage>
        <taxon>Eukaryota</taxon>
        <taxon>Sar</taxon>
        <taxon>Alveolata</taxon>
        <taxon>Ciliophora</taxon>
        <taxon>Intramacronucleata</taxon>
        <taxon>Spirotrichea</taxon>
        <taxon>Hypotrichia</taxon>
        <taxon>Euplotida</taxon>
        <taxon>Euplotidae</taxon>
        <taxon>Moneuplotes</taxon>
    </lineage>
</organism>
<evidence type="ECO:0000313" key="2">
    <source>
        <dbReference type="EMBL" id="CAI2359761.1"/>
    </source>
</evidence>
<protein>
    <submittedName>
        <fullName evidence="2">Uncharacterized protein</fullName>
    </submittedName>
</protein>
<feature type="coiled-coil region" evidence="1">
    <location>
        <begin position="162"/>
        <end position="189"/>
    </location>
</feature>
<evidence type="ECO:0000313" key="3">
    <source>
        <dbReference type="Proteomes" id="UP001295684"/>
    </source>
</evidence>
<accession>A0AAD1X6R1</accession>
<proteinExistence type="predicted"/>
<comment type="caution">
    <text evidence="2">The sequence shown here is derived from an EMBL/GenBank/DDBJ whole genome shotgun (WGS) entry which is preliminary data.</text>
</comment>
<sequence length="618" mass="71501">MEKRIDQLEKDINEVFQWKSAILPIVQLVNSNQQDFSEVLKNEIYGTIVARYDLDRLPASVETLEKKTGRLAGSVDFINIELEKKATLSDFVDFKERITNYYLPRAEAEEFATQTTVLRLDDKVHSFKADYLSRKEFSDRMIEFRNQSEKLYCSKSIISQDINRIMTNLPKLDNEIKNLSEKSEKLNTSVLNQKDTLKKINQELSSKLDISYKVEVDENLAKFCKYQHIKDLKTEVNRSISKFKENIQKFKTYITGFAKDIKNSKEIIQRFDELICDKASKFELKNSVASIENLSKEIQKIQTTVDEDQTSEEIQEIYSQLKTLKNEASGFQSSIATKFDSSVESFSLQLEQNMMKFIDENCVTHKIVENIKDSISLKADEKKSSKVTKTLLKQISMLSVILVEKLRIESIEKEESEISKNKKQQYLLKQSISLQRWIDQFQNFENGNISQFVRGKHNITSLSMAPKGLEELKMAVDGEIDNVTASFASKIKSRSKSKVSSPRDENNSKNDRLFISSITPNMDRKHGTYFGNRAISKRFSIGEEDSYYPKISQRELMNKSESGTSMYISRKKRIATTDTIKTSFQKIKQVIKKKPQLNITLNKMYYSHDKDSATRINC</sequence>
<feature type="coiled-coil region" evidence="1">
    <location>
        <begin position="284"/>
        <end position="327"/>
    </location>
</feature>
<keyword evidence="1" id="KW-0175">Coiled coil</keyword>
<reference evidence="2" key="1">
    <citation type="submission" date="2023-07" db="EMBL/GenBank/DDBJ databases">
        <authorList>
            <consortium name="AG Swart"/>
            <person name="Singh M."/>
            <person name="Singh A."/>
            <person name="Seah K."/>
            <person name="Emmerich C."/>
        </authorList>
    </citation>
    <scope>NUCLEOTIDE SEQUENCE</scope>
    <source>
        <strain evidence="2">DP1</strain>
    </source>
</reference>
<gene>
    <name evidence="2" type="ORF">ECRASSUSDP1_LOCUS1055</name>
</gene>
<dbReference type="EMBL" id="CAMPGE010000994">
    <property type="protein sequence ID" value="CAI2359761.1"/>
    <property type="molecule type" value="Genomic_DNA"/>
</dbReference>
<evidence type="ECO:0000256" key="1">
    <source>
        <dbReference type="SAM" id="Coils"/>
    </source>
</evidence>
<name>A0AAD1X6R1_EUPCR</name>
<dbReference type="Proteomes" id="UP001295684">
    <property type="component" value="Unassembled WGS sequence"/>
</dbReference>
<dbReference type="AlphaFoldDB" id="A0AAD1X6R1"/>
<keyword evidence="3" id="KW-1185">Reference proteome</keyword>